<dbReference type="RefSeq" id="WP_245757482.1">
    <property type="nucleotide sequence ID" value="NZ_FNON01000005.1"/>
</dbReference>
<dbReference type="Gene3D" id="1.10.3210.10">
    <property type="entry name" value="Hypothetical protein af1432"/>
    <property type="match status" value="1"/>
</dbReference>
<keyword evidence="2" id="KW-1185">Reference proteome</keyword>
<dbReference type="EMBL" id="FNON01000005">
    <property type="protein sequence ID" value="SDY31227.1"/>
    <property type="molecule type" value="Genomic_DNA"/>
</dbReference>
<dbReference type="PIRSF" id="PIRSF035170">
    <property type="entry name" value="HD_phosphohydro"/>
    <property type="match status" value="1"/>
</dbReference>
<evidence type="ECO:0000313" key="2">
    <source>
        <dbReference type="Proteomes" id="UP000199515"/>
    </source>
</evidence>
<keyword evidence="1" id="KW-0378">Hydrolase</keyword>
<reference evidence="1 2" key="1">
    <citation type="submission" date="2016-10" db="EMBL/GenBank/DDBJ databases">
        <authorList>
            <person name="de Groot N.N."/>
        </authorList>
    </citation>
    <scope>NUCLEOTIDE SEQUENCE [LARGE SCALE GENOMIC DNA]</scope>
    <source>
        <strain evidence="1 2">CPCC 202699</strain>
    </source>
</reference>
<dbReference type="PANTHER" id="PTHR21174">
    <property type="match status" value="1"/>
</dbReference>
<dbReference type="SUPFAM" id="SSF109604">
    <property type="entry name" value="HD-domain/PDEase-like"/>
    <property type="match status" value="1"/>
</dbReference>
<protein>
    <submittedName>
        <fullName evidence="1">Predicted metal-dependent phosphohydrolase, HD superfamily</fullName>
    </submittedName>
</protein>
<accession>A0A1H3IUJ9</accession>
<gene>
    <name evidence="1" type="ORF">SAMN05421504_105121</name>
</gene>
<dbReference type="AlphaFoldDB" id="A0A1H3IUJ9"/>
<dbReference type="PANTHER" id="PTHR21174:SF0">
    <property type="entry name" value="HD PHOSPHOHYDROLASE FAMILY PROTEIN-RELATED"/>
    <property type="match status" value="1"/>
</dbReference>
<name>A0A1H3IUJ9_9PSEU</name>
<evidence type="ECO:0000313" key="1">
    <source>
        <dbReference type="EMBL" id="SDY31227.1"/>
    </source>
</evidence>
<dbReference type="STRING" id="589385.SAMN05421504_105121"/>
<dbReference type="GO" id="GO:0016787">
    <property type="term" value="F:hydrolase activity"/>
    <property type="evidence" value="ECO:0007669"/>
    <property type="project" value="UniProtKB-KW"/>
</dbReference>
<dbReference type="InterPro" id="IPR009218">
    <property type="entry name" value="HD_phosphohydro"/>
</dbReference>
<dbReference type="Proteomes" id="UP000199515">
    <property type="component" value="Unassembled WGS sequence"/>
</dbReference>
<sequence>MSVRSRWIEAVERLGGSVEVAEKAARDLENRYNEPHRRYHDLAHAHSVARHADRLARALSTEDRALITLAACAHDVIYDAKPGDDERRSAEWARDWLTRAGLVARHVARVEELILTTLSHDAPAEDQGATALLDADLATLGASEDVYDQYARDVREEFKHVDDQAWTVGRAAVLEKLLAKDPLFRSPAARAEWDAAARANLTRELTRWRRPATDLG</sequence>
<organism evidence="1 2">
    <name type="scientific">Amycolatopsis xylanica</name>
    <dbReference type="NCBI Taxonomy" id="589385"/>
    <lineage>
        <taxon>Bacteria</taxon>
        <taxon>Bacillati</taxon>
        <taxon>Actinomycetota</taxon>
        <taxon>Actinomycetes</taxon>
        <taxon>Pseudonocardiales</taxon>
        <taxon>Pseudonocardiaceae</taxon>
        <taxon>Amycolatopsis</taxon>
    </lineage>
</organism>
<proteinExistence type="predicted"/>